<keyword evidence="2" id="KW-1185">Reference proteome</keyword>
<gene>
    <name evidence="1" type="ORF">PPSIR1_04878</name>
</gene>
<protein>
    <submittedName>
        <fullName evidence="1">Uncharacterized protein</fullName>
    </submittedName>
</protein>
<organism evidence="1 2">
    <name type="scientific">Plesiocystis pacifica SIR-1</name>
    <dbReference type="NCBI Taxonomy" id="391625"/>
    <lineage>
        <taxon>Bacteria</taxon>
        <taxon>Pseudomonadati</taxon>
        <taxon>Myxococcota</taxon>
        <taxon>Polyangia</taxon>
        <taxon>Nannocystales</taxon>
        <taxon>Nannocystaceae</taxon>
        <taxon>Plesiocystis</taxon>
    </lineage>
</organism>
<comment type="caution">
    <text evidence="1">The sequence shown here is derived from an EMBL/GenBank/DDBJ whole genome shotgun (WGS) entry which is preliminary data.</text>
</comment>
<dbReference type="Proteomes" id="UP000005801">
    <property type="component" value="Unassembled WGS sequence"/>
</dbReference>
<name>A6FWU8_9BACT</name>
<dbReference type="EMBL" id="ABCS01000001">
    <property type="protein sequence ID" value="EDM81772.1"/>
    <property type="molecule type" value="Genomic_DNA"/>
</dbReference>
<dbReference type="AlphaFoldDB" id="A6FWU8"/>
<reference evidence="1 2" key="1">
    <citation type="submission" date="2007-06" db="EMBL/GenBank/DDBJ databases">
        <authorList>
            <person name="Shimkets L."/>
            <person name="Ferriera S."/>
            <person name="Johnson J."/>
            <person name="Kravitz S."/>
            <person name="Beeson K."/>
            <person name="Sutton G."/>
            <person name="Rogers Y.-H."/>
            <person name="Friedman R."/>
            <person name="Frazier M."/>
            <person name="Venter J.C."/>
        </authorList>
    </citation>
    <scope>NUCLEOTIDE SEQUENCE [LARGE SCALE GENOMIC DNA]</scope>
    <source>
        <strain evidence="1 2">SIR-1</strain>
    </source>
</reference>
<proteinExistence type="predicted"/>
<evidence type="ECO:0000313" key="1">
    <source>
        <dbReference type="EMBL" id="EDM81772.1"/>
    </source>
</evidence>
<sequence>MAWHLFLDRLRRSERPLVIQLDERTALDETQRRELAEAVGPTSRVAVIAASARARALSTGLRWLGVEAEFFRINHVLDVARYLGIDRRKLAAALNGLDAAA</sequence>
<evidence type="ECO:0000313" key="2">
    <source>
        <dbReference type="Proteomes" id="UP000005801"/>
    </source>
</evidence>
<accession>A6FWU8</accession>